<dbReference type="InterPro" id="IPR006741">
    <property type="entry name" value="AgrB"/>
</dbReference>
<evidence type="ECO:0000313" key="11">
    <source>
        <dbReference type="Proteomes" id="UP000288943"/>
    </source>
</evidence>
<feature type="transmembrane region" description="Helical" evidence="8">
    <location>
        <begin position="101"/>
        <end position="117"/>
    </location>
</feature>
<proteinExistence type="predicted"/>
<feature type="transmembrane region" description="Helical" evidence="8">
    <location>
        <begin position="151"/>
        <end position="169"/>
    </location>
</feature>
<accession>A0A410WWS9</accession>
<evidence type="ECO:0000256" key="5">
    <source>
        <dbReference type="ARBA" id="ARBA00022801"/>
    </source>
</evidence>
<evidence type="ECO:0000256" key="7">
    <source>
        <dbReference type="ARBA" id="ARBA00023136"/>
    </source>
</evidence>
<dbReference type="GO" id="GO:0006508">
    <property type="term" value="P:proteolysis"/>
    <property type="evidence" value="ECO:0007669"/>
    <property type="project" value="UniProtKB-KW"/>
</dbReference>
<keyword evidence="3" id="KW-0645">Protease</keyword>
<organism evidence="10 11">
    <name type="scientific">Paenibacillus chitinolyticus</name>
    <dbReference type="NCBI Taxonomy" id="79263"/>
    <lineage>
        <taxon>Bacteria</taxon>
        <taxon>Bacillati</taxon>
        <taxon>Bacillota</taxon>
        <taxon>Bacilli</taxon>
        <taxon>Bacillales</taxon>
        <taxon>Paenibacillaceae</taxon>
        <taxon>Paenibacillus</taxon>
    </lineage>
</organism>
<dbReference type="KEGG" id="pchi:PC41400_14785"/>
<keyword evidence="1" id="KW-1003">Cell membrane</keyword>
<evidence type="ECO:0000256" key="1">
    <source>
        <dbReference type="ARBA" id="ARBA00022475"/>
    </source>
</evidence>
<evidence type="ECO:0000313" key="12">
    <source>
        <dbReference type="Proteomes" id="UP001527202"/>
    </source>
</evidence>
<gene>
    <name evidence="9" type="ORF">M5X16_29315</name>
    <name evidence="10" type="ORF">PC41400_14785</name>
</gene>
<dbReference type="Pfam" id="PF04647">
    <property type="entry name" value="AgrB"/>
    <property type="match status" value="1"/>
</dbReference>
<keyword evidence="2" id="KW-0673">Quorum sensing</keyword>
<dbReference type="RefSeq" id="WP_042227628.1">
    <property type="nucleotide sequence ID" value="NZ_CP026520.1"/>
</dbReference>
<dbReference type="EMBL" id="JAMDMJ010000055">
    <property type="protein sequence ID" value="MCY9599853.1"/>
    <property type="molecule type" value="Genomic_DNA"/>
</dbReference>
<reference evidence="10 11" key="1">
    <citation type="submission" date="2018-01" db="EMBL/GenBank/DDBJ databases">
        <title>The whole genome sequencing and assembly of Paenibacillus chitinolyticus KCCM 41400 strain.</title>
        <authorList>
            <person name="Kim J.-Y."/>
            <person name="Park M.-K."/>
            <person name="Lee Y.-J."/>
            <person name="Yi H."/>
            <person name="Bahn Y.-S."/>
            <person name="Kim J.F."/>
            <person name="Lee D.-W."/>
        </authorList>
    </citation>
    <scope>NUCLEOTIDE SEQUENCE [LARGE SCALE GENOMIC DNA]</scope>
    <source>
        <strain evidence="10 11">KCCM 41400</strain>
    </source>
</reference>
<keyword evidence="6 8" id="KW-1133">Transmembrane helix</keyword>
<dbReference type="GeneID" id="95376080"/>
<feature type="transmembrane region" description="Helical" evidence="8">
    <location>
        <begin position="123"/>
        <end position="139"/>
    </location>
</feature>
<dbReference type="GO" id="GO:0008233">
    <property type="term" value="F:peptidase activity"/>
    <property type="evidence" value="ECO:0007669"/>
    <property type="project" value="UniProtKB-KW"/>
</dbReference>
<evidence type="ECO:0000256" key="2">
    <source>
        <dbReference type="ARBA" id="ARBA00022654"/>
    </source>
</evidence>
<evidence type="ECO:0000313" key="9">
    <source>
        <dbReference type="EMBL" id="MCY9599853.1"/>
    </source>
</evidence>
<reference evidence="9 12" key="2">
    <citation type="submission" date="2022-05" db="EMBL/GenBank/DDBJ databases">
        <title>Genome Sequencing of Bee-Associated Microbes.</title>
        <authorList>
            <person name="Dunlap C."/>
        </authorList>
    </citation>
    <scope>NUCLEOTIDE SEQUENCE [LARGE SCALE GENOMIC DNA]</scope>
    <source>
        <strain evidence="9 12">NRRL B-23120</strain>
    </source>
</reference>
<keyword evidence="7 8" id="KW-0472">Membrane</keyword>
<keyword evidence="4 8" id="KW-0812">Transmembrane</keyword>
<name>A0A410WWS9_9BACL</name>
<dbReference type="GO" id="GO:0009372">
    <property type="term" value="P:quorum sensing"/>
    <property type="evidence" value="ECO:0007669"/>
    <property type="project" value="UniProtKB-KW"/>
</dbReference>
<dbReference type="AlphaFoldDB" id="A0A410WWS9"/>
<protein>
    <submittedName>
        <fullName evidence="9">Accessory gene regulator B family protein</fullName>
    </submittedName>
</protein>
<dbReference type="SMART" id="SM00793">
    <property type="entry name" value="AgrB"/>
    <property type="match status" value="1"/>
</dbReference>
<keyword evidence="5" id="KW-0378">Hydrolase</keyword>
<dbReference type="EMBL" id="CP026520">
    <property type="protein sequence ID" value="QAV18875.1"/>
    <property type="molecule type" value="Genomic_DNA"/>
</dbReference>
<dbReference type="GO" id="GO:0016020">
    <property type="term" value="C:membrane"/>
    <property type="evidence" value="ECO:0007669"/>
    <property type="project" value="InterPro"/>
</dbReference>
<dbReference type="Proteomes" id="UP001527202">
    <property type="component" value="Unassembled WGS sequence"/>
</dbReference>
<evidence type="ECO:0000256" key="4">
    <source>
        <dbReference type="ARBA" id="ARBA00022692"/>
    </source>
</evidence>
<evidence type="ECO:0000313" key="10">
    <source>
        <dbReference type="EMBL" id="QAV18875.1"/>
    </source>
</evidence>
<keyword evidence="12" id="KW-1185">Reference proteome</keyword>
<feature type="transmembrane region" description="Helical" evidence="8">
    <location>
        <begin position="54"/>
        <end position="71"/>
    </location>
</feature>
<sequence length="200" mass="22498">MCDLLRTTILKVDNGRSGGRLVYYLAETLTDWILNKDTLNKLKKDELERGLKKIINFGLIILLVLILSVVTNRVIETLLGMVLLGVMRAILGGHHLPSSDLCVLYTVTLIIVIPYIGHAVDDYKLLMDSLSFFLIILFGPFRKGMSFNKNFLLYKIIGLIIVTGNIYIYRSAIISAAIFIQAIHLIYFTKGVHDNHVDCG</sequence>
<evidence type="ECO:0000256" key="6">
    <source>
        <dbReference type="ARBA" id="ARBA00022989"/>
    </source>
</evidence>
<dbReference type="Proteomes" id="UP000288943">
    <property type="component" value="Chromosome"/>
</dbReference>
<evidence type="ECO:0000256" key="3">
    <source>
        <dbReference type="ARBA" id="ARBA00022670"/>
    </source>
</evidence>
<evidence type="ECO:0000256" key="8">
    <source>
        <dbReference type="SAM" id="Phobius"/>
    </source>
</evidence>